<comment type="caution">
    <text evidence="2">The sequence shown here is derived from an EMBL/GenBank/DDBJ whole genome shotgun (WGS) entry which is preliminary data.</text>
</comment>
<sequence>MNHNLAYMLINTARAYRDQVAIFHGADSLCSFSALDERSARCARGLREQLGLNAGDRVALVMKNSPQYVELLYGIWHAGLCTVPVNAKLHPCEIDHIMQ</sequence>
<feature type="domain" description="AMP-dependent synthetase/ligase" evidence="1">
    <location>
        <begin position="12"/>
        <end position="98"/>
    </location>
</feature>
<dbReference type="InterPro" id="IPR050237">
    <property type="entry name" value="ATP-dep_AMP-bd_enzyme"/>
</dbReference>
<keyword evidence="3" id="KW-1185">Reference proteome</keyword>
<protein>
    <submittedName>
        <fullName evidence="2">AMP-dependent synthetase</fullName>
    </submittedName>
</protein>
<dbReference type="InterPro" id="IPR000873">
    <property type="entry name" value="AMP-dep_synth/lig_dom"/>
</dbReference>
<gene>
    <name evidence="2" type="ORF">BZM27_52605</name>
</gene>
<accession>A0A4R0WZ94</accession>
<name>A0A4R0WZ94_9BURK</name>
<evidence type="ECO:0000313" key="2">
    <source>
        <dbReference type="EMBL" id="TCG02874.1"/>
    </source>
</evidence>
<dbReference type="SUPFAM" id="SSF56801">
    <property type="entry name" value="Acetyl-CoA synthetase-like"/>
    <property type="match status" value="1"/>
</dbReference>
<reference evidence="2 3" key="1">
    <citation type="submission" date="2017-02" db="EMBL/GenBank/DDBJ databases">
        <title>Paraburkholderia sophoroidis sp. nov. and Paraburkholderia steynii sp. nov. rhizobial symbionts of the fynbos legume Hypocalyptus sophoroides.</title>
        <authorList>
            <person name="Steenkamp E.T."/>
            <person name="Beukes C.W."/>
            <person name="Van Zyl E."/>
            <person name="Avontuur J."/>
            <person name="Chan W.Y."/>
            <person name="Hassen A."/>
            <person name="Palmer M."/>
            <person name="Mthombeni L."/>
            <person name="Phalane F."/>
            <person name="Sereme K."/>
            <person name="Venter S.N."/>
        </authorList>
    </citation>
    <scope>NUCLEOTIDE SEQUENCE [LARGE SCALE GENOMIC DNA]</scope>
    <source>
        <strain evidence="2 3">HC1.1ba</strain>
    </source>
</reference>
<evidence type="ECO:0000259" key="1">
    <source>
        <dbReference type="Pfam" id="PF00501"/>
    </source>
</evidence>
<dbReference type="AlphaFoldDB" id="A0A4R0WZ94"/>
<dbReference type="Pfam" id="PF00501">
    <property type="entry name" value="AMP-binding"/>
    <property type="match status" value="1"/>
</dbReference>
<dbReference type="Proteomes" id="UP000294200">
    <property type="component" value="Unassembled WGS sequence"/>
</dbReference>
<evidence type="ECO:0000313" key="3">
    <source>
        <dbReference type="Proteomes" id="UP000294200"/>
    </source>
</evidence>
<feature type="non-terminal residue" evidence="2">
    <location>
        <position position="99"/>
    </location>
</feature>
<dbReference type="PANTHER" id="PTHR43767">
    <property type="entry name" value="LONG-CHAIN-FATTY-ACID--COA LIGASE"/>
    <property type="match status" value="1"/>
</dbReference>
<proteinExistence type="predicted"/>
<dbReference type="Gene3D" id="3.40.50.980">
    <property type="match status" value="1"/>
</dbReference>
<organism evidence="2 3">
    <name type="scientific">Paraburkholderia steynii</name>
    <dbReference type="NCBI Taxonomy" id="1245441"/>
    <lineage>
        <taxon>Bacteria</taxon>
        <taxon>Pseudomonadati</taxon>
        <taxon>Pseudomonadota</taxon>
        <taxon>Betaproteobacteria</taxon>
        <taxon>Burkholderiales</taxon>
        <taxon>Burkholderiaceae</taxon>
        <taxon>Paraburkholderia</taxon>
    </lineage>
</organism>
<dbReference type="EMBL" id="MWML01000663">
    <property type="protein sequence ID" value="TCG02874.1"/>
    <property type="molecule type" value="Genomic_DNA"/>
</dbReference>
<dbReference type="PANTHER" id="PTHR43767:SF1">
    <property type="entry name" value="NONRIBOSOMAL PEPTIDE SYNTHASE PES1 (EUROFUNG)-RELATED"/>
    <property type="match status" value="1"/>
</dbReference>